<sequence>MRFRTELKNIRTFSKLTAALSSLEKIAWVRLSDETARFTVIPDMGSQVWASLSMDFIFENYQIQSAEASNTINLELPLQPLQRALKSALNSISASLRLTKKDGLPVLSLTITTTTTASGANANTNAHAAAAAAAAGQQARAATDNDDPFADEDHLFHAEHLETSLRREHEKIITQDIPVRVLHPETVETIMQPKVREPDVHIQLPPLLQLKAISDRFTKLAQAAATGSTSTGAAASASSSSAKAPRLELSANMHGSLRLRIATETTDIASVWSGLENPELDPTQLDRPLAEHPSTRFREGGPDRWATVRVDGKDWSRVLSVGRLEGRVIACFADDHALILYVYVPQYDDASADDSVVTRIRDITNEKYYT</sequence>
<dbReference type="GO" id="GO:0033314">
    <property type="term" value="P:mitotic DNA replication checkpoint signaling"/>
    <property type="evidence" value="ECO:0007669"/>
    <property type="project" value="TreeGrafter"/>
</dbReference>
<evidence type="ECO:0000256" key="3">
    <source>
        <dbReference type="ARBA" id="ARBA00023242"/>
    </source>
</evidence>
<comment type="caution">
    <text evidence="6">The sequence shown here is derived from an EMBL/GenBank/DDBJ whole genome shotgun (WGS) entry which is preliminary data.</text>
</comment>
<dbReference type="PANTHER" id="PTHR12900">
    <property type="entry name" value="MITOTIC AND DNA DAMAGE CHECKPOINT PROTEIN HUS1"/>
    <property type="match status" value="1"/>
</dbReference>
<dbReference type="GO" id="GO:0035861">
    <property type="term" value="C:site of double-strand break"/>
    <property type="evidence" value="ECO:0007669"/>
    <property type="project" value="TreeGrafter"/>
</dbReference>
<dbReference type="Pfam" id="PF04005">
    <property type="entry name" value="Hus1"/>
    <property type="match status" value="1"/>
</dbReference>
<dbReference type="GO" id="GO:0031573">
    <property type="term" value="P:mitotic intra-S DNA damage checkpoint signaling"/>
    <property type="evidence" value="ECO:0007669"/>
    <property type="project" value="TreeGrafter"/>
</dbReference>
<evidence type="ECO:0000256" key="2">
    <source>
        <dbReference type="ARBA" id="ARBA00005563"/>
    </source>
</evidence>
<dbReference type="PANTHER" id="PTHR12900:SF0">
    <property type="entry name" value="CHECKPOINT PROTEIN"/>
    <property type="match status" value="1"/>
</dbReference>
<dbReference type="GO" id="GO:0000724">
    <property type="term" value="P:double-strand break repair via homologous recombination"/>
    <property type="evidence" value="ECO:0007669"/>
    <property type="project" value="TreeGrafter"/>
</dbReference>
<proteinExistence type="inferred from homology"/>
<gene>
    <name evidence="6" type="primary">hus1</name>
    <name evidence="6" type="ORF">BM221_005515</name>
</gene>
<dbReference type="OMA" id="VCWMRLE"/>
<dbReference type="Gene3D" id="3.70.10.10">
    <property type="match status" value="1"/>
</dbReference>
<evidence type="ECO:0000256" key="1">
    <source>
        <dbReference type="ARBA" id="ARBA00004123"/>
    </source>
</evidence>
<evidence type="ECO:0000256" key="5">
    <source>
        <dbReference type="SAM" id="MobiDB-lite"/>
    </source>
</evidence>
<comment type="similarity">
    <text evidence="2 4">Belongs to the HUS1 family.</text>
</comment>
<evidence type="ECO:0000313" key="7">
    <source>
        <dbReference type="Proteomes" id="UP000235728"/>
    </source>
</evidence>
<keyword evidence="3" id="KW-0539">Nucleus</keyword>
<accession>A0A2N6NNS7</accession>
<dbReference type="AlphaFoldDB" id="A0A2N6NNS7"/>
<dbReference type="PIRSF" id="PIRSF011312">
    <property type="entry name" value="Cell_cycle_HUS1"/>
    <property type="match status" value="1"/>
</dbReference>
<dbReference type="GO" id="GO:0005730">
    <property type="term" value="C:nucleolus"/>
    <property type="evidence" value="ECO:0007669"/>
    <property type="project" value="InterPro"/>
</dbReference>
<name>A0A2N6NNS7_BEABA</name>
<reference evidence="6 7" key="1">
    <citation type="journal article" date="2016" name="Appl. Microbiol. Biotechnol.">
        <title>Characterization of T-DNA insertion mutants with decreased virulence in the entomopathogenic fungus Beauveria bassiana JEF-007.</title>
        <authorList>
            <person name="Kim S."/>
            <person name="Lee S.J."/>
            <person name="Nai Y.S."/>
            <person name="Yu J.S."/>
            <person name="Lee M.R."/>
            <person name="Yang Y.T."/>
            <person name="Kim J.S."/>
        </authorList>
    </citation>
    <scope>NUCLEOTIDE SEQUENCE [LARGE SCALE GENOMIC DNA]</scope>
    <source>
        <strain evidence="6 7">JEF-007</strain>
    </source>
</reference>
<dbReference type="GO" id="GO:0044778">
    <property type="term" value="P:meiotic DNA integrity checkpoint signaling"/>
    <property type="evidence" value="ECO:0007669"/>
    <property type="project" value="TreeGrafter"/>
</dbReference>
<dbReference type="InterPro" id="IPR007150">
    <property type="entry name" value="HUS1/Mec3"/>
</dbReference>
<dbReference type="GO" id="GO:0030896">
    <property type="term" value="C:checkpoint clamp complex"/>
    <property type="evidence" value="ECO:0007669"/>
    <property type="project" value="InterPro"/>
</dbReference>
<comment type="subcellular location">
    <subcellularLocation>
        <location evidence="1">Nucleus</location>
    </subcellularLocation>
</comment>
<organism evidence="6 7">
    <name type="scientific">Beauveria bassiana</name>
    <name type="common">White muscardine disease fungus</name>
    <name type="synonym">Tritirachium shiotae</name>
    <dbReference type="NCBI Taxonomy" id="176275"/>
    <lineage>
        <taxon>Eukaryota</taxon>
        <taxon>Fungi</taxon>
        <taxon>Dikarya</taxon>
        <taxon>Ascomycota</taxon>
        <taxon>Pezizomycotina</taxon>
        <taxon>Sordariomycetes</taxon>
        <taxon>Hypocreomycetidae</taxon>
        <taxon>Hypocreales</taxon>
        <taxon>Cordycipitaceae</taxon>
        <taxon>Beauveria</taxon>
    </lineage>
</organism>
<feature type="region of interest" description="Disordered" evidence="5">
    <location>
        <begin position="280"/>
        <end position="300"/>
    </location>
</feature>
<feature type="compositionally biased region" description="Basic and acidic residues" evidence="5">
    <location>
        <begin position="288"/>
        <end position="300"/>
    </location>
</feature>
<dbReference type="GO" id="GO:0006289">
    <property type="term" value="P:nucleotide-excision repair"/>
    <property type="evidence" value="ECO:0007669"/>
    <property type="project" value="TreeGrafter"/>
</dbReference>
<dbReference type="Proteomes" id="UP000235728">
    <property type="component" value="Unassembled WGS sequence"/>
</dbReference>
<evidence type="ECO:0000313" key="6">
    <source>
        <dbReference type="EMBL" id="PMB68929.1"/>
    </source>
</evidence>
<dbReference type="GO" id="GO:0000723">
    <property type="term" value="P:telomere maintenance"/>
    <property type="evidence" value="ECO:0007669"/>
    <property type="project" value="TreeGrafter"/>
</dbReference>
<dbReference type="EMBL" id="MRVG01000005">
    <property type="protein sequence ID" value="PMB68929.1"/>
    <property type="molecule type" value="Genomic_DNA"/>
</dbReference>
<dbReference type="InterPro" id="IPR016580">
    <property type="entry name" value="HUS1"/>
</dbReference>
<protein>
    <recommendedName>
        <fullName evidence="4">Checkpoint protein</fullName>
    </recommendedName>
</protein>
<evidence type="ECO:0000256" key="4">
    <source>
        <dbReference type="PIRNR" id="PIRNR011312"/>
    </source>
</evidence>